<dbReference type="Proteomes" id="UP001500630">
    <property type="component" value="Unassembled WGS sequence"/>
</dbReference>
<sequence length="109" mass="11927">MKWSVFETTTSVTIHPVSTFPATCSLPGQGRPDSRATAIGPLSQPFAGDAEQLRQDRTVTFGQIDTDPQPPLSAPEQHDGVVRPLPERRLPSLRTSYWTGTATAKRPRT</sequence>
<proteinExistence type="predicted"/>
<comment type="caution">
    <text evidence="2">The sequence shown here is derived from an EMBL/GenBank/DDBJ whole genome shotgun (WGS) entry which is preliminary data.</text>
</comment>
<feature type="region of interest" description="Disordered" evidence="1">
    <location>
        <begin position="25"/>
        <end position="109"/>
    </location>
</feature>
<evidence type="ECO:0000256" key="1">
    <source>
        <dbReference type="SAM" id="MobiDB-lite"/>
    </source>
</evidence>
<gene>
    <name evidence="2" type="ORF">GCM10022419_062370</name>
</gene>
<protein>
    <submittedName>
        <fullName evidence="2">Uncharacterized protein</fullName>
    </submittedName>
</protein>
<dbReference type="RefSeq" id="WP_345567276.1">
    <property type="nucleotide sequence ID" value="NZ_BAABDQ010000015.1"/>
</dbReference>
<evidence type="ECO:0000313" key="2">
    <source>
        <dbReference type="EMBL" id="GAA3572986.1"/>
    </source>
</evidence>
<name>A0ABP6XZD5_9ACTN</name>
<feature type="compositionally biased region" description="Basic and acidic residues" evidence="1">
    <location>
        <begin position="76"/>
        <end position="90"/>
    </location>
</feature>
<evidence type="ECO:0000313" key="3">
    <source>
        <dbReference type="Proteomes" id="UP001500630"/>
    </source>
</evidence>
<keyword evidence="3" id="KW-1185">Reference proteome</keyword>
<accession>A0ABP6XZD5</accession>
<reference evidence="3" key="1">
    <citation type="journal article" date="2019" name="Int. J. Syst. Evol. Microbiol.">
        <title>The Global Catalogue of Microorganisms (GCM) 10K type strain sequencing project: providing services to taxonomists for standard genome sequencing and annotation.</title>
        <authorList>
            <consortium name="The Broad Institute Genomics Platform"/>
            <consortium name="The Broad Institute Genome Sequencing Center for Infectious Disease"/>
            <person name="Wu L."/>
            <person name="Ma J."/>
        </authorList>
    </citation>
    <scope>NUCLEOTIDE SEQUENCE [LARGE SCALE GENOMIC DNA]</scope>
    <source>
        <strain evidence="3">JCM 17326</strain>
    </source>
</reference>
<dbReference type="EMBL" id="BAABDQ010000015">
    <property type="protein sequence ID" value="GAA3572986.1"/>
    <property type="molecule type" value="Genomic_DNA"/>
</dbReference>
<organism evidence="2 3">
    <name type="scientific">Nonomuraea rosea</name>
    <dbReference type="NCBI Taxonomy" id="638574"/>
    <lineage>
        <taxon>Bacteria</taxon>
        <taxon>Bacillati</taxon>
        <taxon>Actinomycetota</taxon>
        <taxon>Actinomycetes</taxon>
        <taxon>Streptosporangiales</taxon>
        <taxon>Streptosporangiaceae</taxon>
        <taxon>Nonomuraea</taxon>
    </lineage>
</organism>